<feature type="domain" description="ABC transporter" evidence="19">
    <location>
        <begin position="962"/>
        <end position="1202"/>
    </location>
</feature>
<dbReference type="SMART" id="SM00382">
    <property type="entry name" value="AAA"/>
    <property type="match status" value="1"/>
</dbReference>
<evidence type="ECO:0000259" key="18">
    <source>
        <dbReference type="PROSITE" id="PS50089"/>
    </source>
</evidence>
<dbReference type="InterPro" id="IPR013083">
    <property type="entry name" value="Znf_RING/FYVE/PHD"/>
</dbReference>
<feature type="region of interest" description="Disordered" evidence="16">
    <location>
        <begin position="237"/>
        <end position="264"/>
    </location>
</feature>
<evidence type="ECO:0000313" key="20">
    <source>
        <dbReference type="EMBL" id="KAL1260066.1"/>
    </source>
</evidence>
<dbReference type="EMBL" id="JAYMGO010000015">
    <property type="protein sequence ID" value="KAL1260066.1"/>
    <property type="molecule type" value="Genomic_DNA"/>
</dbReference>
<feature type="compositionally biased region" description="Basic and acidic residues" evidence="16">
    <location>
        <begin position="152"/>
        <end position="162"/>
    </location>
</feature>
<dbReference type="CDD" id="cd16550">
    <property type="entry name" value="RING-HC_RNF168"/>
    <property type="match status" value="1"/>
</dbReference>
<dbReference type="InterPro" id="IPR001841">
    <property type="entry name" value="Znf_RING"/>
</dbReference>
<feature type="transmembrane region" description="Helical" evidence="17">
    <location>
        <begin position="1521"/>
        <end position="1543"/>
    </location>
</feature>
<evidence type="ECO:0000256" key="8">
    <source>
        <dbReference type="ARBA" id="ARBA00022741"/>
    </source>
</evidence>
<dbReference type="PANTHER" id="PTHR48041">
    <property type="entry name" value="ABC TRANSPORTER G FAMILY MEMBER 28"/>
    <property type="match status" value="1"/>
</dbReference>
<evidence type="ECO:0000256" key="2">
    <source>
        <dbReference type="ARBA" id="ARBA00005814"/>
    </source>
</evidence>
<feature type="transmembrane region" description="Helical" evidence="17">
    <location>
        <begin position="1329"/>
        <end position="1352"/>
    </location>
</feature>
<protein>
    <recommendedName>
        <fullName evidence="4">Signal peptidase complex subunit 2</fullName>
    </recommendedName>
</protein>
<comment type="subcellular location">
    <subcellularLocation>
        <location evidence="1">Endoplasmic reticulum membrane</location>
        <topology evidence="1">Multi-pass membrane protein</topology>
    </subcellularLocation>
</comment>
<dbReference type="Pfam" id="PF01061">
    <property type="entry name" value="ABC2_membrane"/>
    <property type="match status" value="1"/>
</dbReference>
<evidence type="ECO:0000256" key="7">
    <source>
        <dbReference type="ARBA" id="ARBA00022723"/>
    </source>
</evidence>
<evidence type="ECO:0000256" key="10">
    <source>
        <dbReference type="ARBA" id="ARBA00022824"/>
    </source>
</evidence>
<keyword evidence="6 17" id="KW-0812">Transmembrane</keyword>
<feature type="transmembrane region" description="Helical" evidence="17">
    <location>
        <begin position="1471"/>
        <end position="1489"/>
    </location>
</feature>
<evidence type="ECO:0000256" key="15">
    <source>
        <dbReference type="PROSITE-ProRule" id="PRU00175"/>
    </source>
</evidence>
<keyword evidence="7" id="KW-0479">Metal-binding</keyword>
<keyword evidence="21" id="KW-1185">Reference proteome</keyword>
<dbReference type="Pfam" id="PF06703">
    <property type="entry name" value="SPC25"/>
    <property type="match status" value="1"/>
</dbReference>
<dbReference type="PANTHER" id="PTHR48041:SF90">
    <property type="entry name" value="ATP-BINDING CASSETTE SUB-FAMILY G MEMBER 1"/>
    <property type="match status" value="1"/>
</dbReference>
<reference evidence="20 21" key="1">
    <citation type="submission" date="2023-09" db="EMBL/GenBank/DDBJ databases">
        <authorList>
            <person name="Wang M."/>
        </authorList>
    </citation>
    <scope>NUCLEOTIDE SEQUENCE [LARGE SCALE GENOMIC DNA]</scope>
    <source>
        <strain evidence="20">GT-2023</strain>
        <tissue evidence="20">Liver</tissue>
    </source>
</reference>
<evidence type="ECO:0000313" key="21">
    <source>
        <dbReference type="Proteomes" id="UP001558613"/>
    </source>
</evidence>
<evidence type="ECO:0000256" key="1">
    <source>
        <dbReference type="ARBA" id="ARBA00004477"/>
    </source>
</evidence>
<evidence type="ECO:0000256" key="5">
    <source>
        <dbReference type="ARBA" id="ARBA00022448"/>
    </source>
</evidence>
<evidence type="ECO:0000256" key="14">
    <source>
        <dbReference type="ARBA" id="ARBA00023136"/>
    </source>
</evidence>
<dbReference type="CDD" id="cd03213">
    <property type="entry name" value="ABCG_EPDR"/>
    <property type="match status" value="1"/>
</dbReference>
<feature type="compositionally biased region" description="Basic and acidic residues" evidence="16">
    <location>
        <begin position="241"/>
        <end position="250"/>
    </location>
</feature>
<comment type="caution">
    <text evidence="20">The sequence shown here is derived from an EMBL/GenBank/DDBJ whole genome shotgun (WGS) entry which is preliminary data.</text>
</comment>
<dbReference type="CDD" id="cd21932">
    <property type="entry name" value="MIU2_RNF168-like"/>
    <property type="match status" value="1"/>
</dbReference>
<dbReference type="PROSITE" id="PS50893">
    <property type="entry name" value="ABC_TRANSPORTER_2"/>
    <property type="match status" value="1"/>
</dbReference>
<evidence type="ECO:0000256" key="3">
    <source>
        <dbReference type="ARBA" id="ARBA00007324"/>
    </source>
</evidence>
<keyword evidence="11" id="KW-0862">Zinc</keyword>
<dbReference type="InterPro" id="IPR013525">
    <property type="entry name" value="ABC2_TM"/>
</dbReference>
<dbReference type="InterPro" id="IPR027417">
    <property type="entry name" value="P-loop_NTPase"/>
</dbReference>
<proteinExistence type="inferred from homology"/>
<dbReference type="InterPro" id="IPR009582">
    <property type="entry name" value="Spc2/SPCS2"/>
</dbReference>
<dbReference type="InterPro" id="IPR017871">
    <property type="entry name" value="ABC_transporter-like_CS"/>
</dbReference>
<feature type="transmembrane region" description="Helical" evidence="17">
    <location>
        <begin position="1300"/>
        <end position="1317"/>
    </location>
</feature>
<keyword evidence="12" id="KW-0067">ATP-binding</keyword>
<keyword evidence="10" id="KW-0256">Endoplasmic reticulum</keyword>
<evidence type="ECO:0000256" key="17">
    <source>
        <dbReference type="SAM" id="Phobius"/>
    </source>
</evidence>
<gene>
    <name evidence="20" type="ORF">QQF64_007893</name>
</gene>
<keyword evidence="14 17" id="KW-0472">Membrane</keyword>
<feature type="transmembrane region" description="Helical" evidence="17">
    <location>
        <begin position="1437"/>
        <end position="1459"/>
    </location>
</feature>
<dbReference type="InterPro" id="IPR043926">
    <property type="entry name" value="ABCG_dom"/>
</dbReference>
<keyword evidence="8" id="KW-0547">Nucleotide-binding</keyword>
<dbReference type="Proteomes" id="UP001558613">
    <property type="component" value="Unassembled WGS sequence"/>
</dbReference>
<sequence length="1551" mass="175025">MPAWAGLVFKPRLRHIPMKMAAVGSAKSTGLGQRSKTRPGALAVPLTLEEARCPVCSEILLEPVTMPCGHSVCLHCFQRTVKLISLCCPLCRLRVSSWARKQSREKSLVNTELWELVRRSHPERCKRRMEQRDGEIADGEIFRAPEPIHKSGEMRQEYEKQKMKGGGSEETEERKKKIHRKEECGMLKLCQYPFCGVSDSENEEPVGKRTRHVSAFVRKTRCSPAFNRGCLNSNAVQRSRSCTDSEDGRGKSRGHTHHAVPDKATITHSYNAGILLSSENSRSFSAPVLSLDKRHHWRGIHTSSASLVTKPERSISPESNDSISEELNHFKPIVCSPCTPPKRLPDGRLLEPTIVKSTPRNLTRALHKSTSYEASPTILQKWKQIEVDRQCIKVTSKGTVTSPIAEDLTLKLSPVEERDSRLCSCAAKDNLQDHQCICDSTAEGSKDRKDKLVVCNKRRLVFDQCNKEEGIQPASTHIRLITQSVADTSSTKVRSRCKALCEPTETCELMLDKHAGHCNQGTVDPENFINEPTTKSCVLNRPTSRRGKKRSHKTKHLEETLQTKLSRTDPYNRLDDLIVQRMNQEKEDRELALKLQRQFDRECQKLDRHKMSRNKYELRSWATKDGTPIAHTQVTANEQEEKMAARNGKNGLLEKWRIDEKPVKIDKWDGAAVKNSLDDAAKKVLIEKYGYVENFNLVDGRLFICTVSCLFAIVALIWDYLHPFPESKPVLACCINTYFIMMGILTLYTSYKEKNIFLMAMQKDPAGMDPDHIWQLSSSLKRFDDQYTLRLCFTDGKTKQSREMEFTKSVGAFFDENGTLVMDQYEKSVSRLHDTLATDKKTKEEESVEDSEESSGPNKCYISLQWPKAEFVAAHFTGMACLMAAFSVNNTTVTNSIIMNTNGPPDLMLDPRTVCVSIDEMISNHVGSQQTPLLHGHLKKVENNLTEAQRFSYLPRRPAVNIEFKDLSYSVPEGPWWRKKGYKTLLKGISGNFTSGALVAIMGPSGAGKSTLMNILAGYRETGMKGEILINGQPRDLRSFRKVSCYIMQDDMLLPHLTVQEAMMVSANLKLQEKDEGRREMVREILTALGLLECAKTRTSNLSGGQRKRLAIALELVNNPPVMFFDEPTSGLDSSSCFQVVSLMKALAQGGRTVICTIHQPSAKVFELFDKLYVLSQGQCIYRGRVSSLIPYLRELGLSCPTYHNPADFIMEVASGEYGDQTARLVKAVQECKCEKDYRSEMNGNGVHYPFLWHRPSDEDSSSSEGCHSFSASCLTQFCILFKRTFLSIMRDSVLTHLRIMSHLGIGILIGLLYLGIGNEAKKVLSNSGFLFFSMLFLMFAALMPTVLTFPLEMGVFLREHLNYWYSLKAYYLAKTMADVPFQIVFPVAYCSIVYWMTSQPSDAVRFILFLALGTLTSLVAQSLGLLIGAASTSLQVATFVGPVTAIPVLLFSGFFVSFDTIPKYLQWISYISYVRYGFEGVILSIYGLDREDLHCDKDETCHFQKSEAILKELDVEDAKLYLDFIVLGIFFVSLRLIAYFVLRYKISAER</sequence>
<feature type="compositionally biased region" description="Basic and acidic residues" evidence="16">
    <location>
        <begin position="836"/>
        <end position="845"/>
    </location>
</feature>
<evidence type="ECO:0000256" key="16">
    <source>
        <dbReference type="SAM" id="MobiDB-lite"/>
    </source>
</evidence>
<dbReference type="PROSITE" id="PS00211">
    <property type="entry name" value="ABC_TRANSPORTER_1"/>
    <property type="match status" value="1"/>
</dbReference>
<dbReference type="Pfam" id="PF00005">
    <property type="entry name" value="ABC_tran"/>
    <property type="match status" value="1"/>
</dbReference>
<feature type="transmembrane region" description="Helical" evidence="17">
    <location>
        <begin position="700"/>
        <end position="718"/>
    </location>
</feature>
<comment type="similarity">
    <text evidence="2">Belongs to the ABC transporter superfamily. ABCG family. Eye pigment precursor importer (TC 3.A.1.204) subfamily.</text>
</comment>
<evidence type="ECO:0000256" key="13">
    <source>
        <dbReference type="ARBA" id="ARBA00022989"/>
    </source>
</evidence>
<evidence type="ECO:0000256" key="4">
    <source>
        <dbReference type="ARBA" id="ARBA00017057"/>
    </source>
</evidence>
<evidence type="ECO:0000256" key="6">
    <source>
        <dbReference type="ARBA" id="ARBA00022692"/>
    </source>
</evidence>
<dbReference type="PROSITE" id="PS50089">
    <property type="entry name" value="ZF_RING_2"/>
    <property type="match status" value="1"/>
</dbReference>
<feature type="region of interest" description="Disordered" evidence="16">
    <location>
        <begin position="152"/>
        <end position="175"/>
    </location>
</feature>
<feature type="transmembrane region" description="Helical" evidence="17">
    <location>
        <begin position="730"/>
        <end position="751"/>
    </location>
</feature>
<dbReference type="InterPro" id="IPR050352">
    <property type="entry name" value="ABCG_transporters"/>
</dbReference>
<dbReference type="SUPFAM" id="SSF57850">
    <property type="entry name" value="RING/U-box"/>
    <property type="match status" value="1"/>
</dbReference>
<evidence type="ECO:0000256" key="9">
    <source>
        <dbReference type="ARBA" id="ARBA00022771"/>
    </source>
</evidence>
<organism evidence="20 21">
    <name type="scientific">Cirrhinus molitorella</name>
    <name type="common">mud carp</name>
    <dbReference type="NCBI Taxonomy" id="172907"/>
    <lineage>
        <taxon>Eukaryota</taxon>
        <taxon>Metazoa</taxon>
        <taxon>Chordata</taxon>
        <taxon>Craniata</taxon>
        <taxon>Vertebrata</taxon>
        <taxon>Euteleostomi</taxon>
        <taxon>Actinopterygii</taxon>
        <taxon>Neopterygii</taxon>
        <taxon>Teleostei</taxon>
        <taxon>Ostariophysi</taxon>
        <taxon>Cypriniformes</taxon>
        <taxon>Cyprinidae</taxon>
        <taxon>Labeoninae</taxon>
        <taxon>Labeonini</taxon>
        <taxon>Cirrhinus</taxon>
    </lineage>
</organism>
<dbReference type="InterPro" id="IPR003439">
    <property type="entry name" value="ABC_transporter-like_ATP-bd"/>
</dbReference>
<dbReference type="Gene3D" id="3.30.40.10">
    <property type="entry name" value="Zinc/RING finger domain, C3HC4 (zinc finger)"/>
    <property type="match status" value="1"/>
</dbReference>
<keyword evidence="13 17" id="KW-1133">Transmembrane helix</keyword>
<dbReference type="SUPFAM" id="SSF52540">
    <property type="entry name" value="P-loop containing nucleoside triphosphate hydrolases"/>
    <property type="match status" value="1"/>
</dbReference>
<evidence type="ECO:0000256" key="12">
    <source>
        <dbReference type="ARBA" id="ARBA00022840"/>
    </source>
</evidence>
<evidence type="ECO:0000259" key="19">
    <source>
        <dbReference type="PROSITE" id="PS50893"/>
    </source>
</evidence>
<dbReference type="InterPro" id="IPR003593">
    <property type="entry name" value="AAA+_ATPase"/>
</dbReference>
<feature type="domain" description="RING-type" evidence="18">
    <location>
        <begin position="53"/>
        <end position="92"/>
    </location>
</feature>
<feature type="region of interest" description="Disordered" evidence="16">
    <location>
        <begin position="836"/>
        <end position="857"/>
    </location>
</feature>
<name>A0ABR3M768_9TELE</name>
<evidence type="ECO:0000256" key="11">
    <source>
        <dbReference type="ARBA" id="ARBA00022833"/>
    </source>
</evidence>
<feature type="transmembrane region" description="Helical" evidence="17">
    <location>
        <begin position="1408"/>
        <end position="1431"/>
    </location>
</feature>
<feature type="transmembrane region" description="Helical" evidence="17">
    <location>
        <begin position="1372"/>
        <end position="1396"/>
    </location>
</feature>
<keyword evidence="5" id="KW-0813">Transport</keyword>
<comment type="similarity">
    <text evidence="3">Belongs to the SPCS2 family.</text>
</comment>
<dbReference type="Gene3D" id="3.40.50.300">
    <property type="entry name" value="P-loop containing nucleotide triphosphate hydrolases"/>
    <property type="match status" value="1"/>
</dbReference>
<accession>A0ABR3M768</accession>
<keyword evidence="9 15" id="KW-0863">Zinc-finger</keyword>
<dbReference type="Pfam" id="PF19055">
    <property type="entry name" value="ABC2_membrane_7"/>
    <property type="match status" value="1"/>
</dbReference>
<dbReference type="SMART" id="SM00184">
    <property type="entry name" value="RING"/>
    <property type="match status" value="1"/>
</dbReference>